<dbReference type="Proteomes" id="UP000051957">
    <property type="component" value="Unassembled WGS sequence"/>
</dbReference>
<dbReference type="AlphaFoldDB" id="A0A0R1YQ75"/>
<gene>
    <name evidence="1" type="ORF">FC51_GL001383</name>
</gene>
<reference evidence="1 2" key="1">
    <citation type="journal article" date="2015" name="Genome Announc.">
        <title>Expanding the biotechnology potential of lactobacilli through comparative genomics of 213 strains and associated genera.</title>
        <authorList>
            <person name="Sun Z."/>
            <person name="Harris H.M."/>
            <person name="McCann A."/>
            <person name="Guo C."/>
            <person name="Argimon S."/>
            <person name="Zhang W."/>
            <person name="Yang X."/>
            <person name="Jeffery I.B."/>
            <person name="Cooney J.C."/>
            <person name="Kagawa T.F."/>
            <person name="Liu W."/>
            <person name="Song Y."/>
            <person name="Salvetti E."/>
            <person name="Wrobel A."/>
            <person name="Rasinkangas P."/>
            <person name="Parkhill J."/>
            <person name="Rea M.C."/>
            <person name="O'Sullivan O."/>
            <person name="Ritari J."/>
            <person name="Douillard F.P."/>
            <person name="Paul Ross R."/>
            <person name="Yang R."/>
            <person name="Briner A.E."/>
            <person name="Felis G.E."/>
            <person name="de Vos W.M."/>
            <person name="Barrangou R."/>
            <person name="Klaenhammer T.R."/>
            <person name="Caufield P.W."/>
            <person name="Cui Y."/>
            <person name="Zhang H."/>
            <person name="O'Toole P.W."/>
        </authorList>
    </citation>
    <scope>NUCLEOTIDE SEQUENCE [LARGE SCALE GENOMIC DNA]</scope>
    <source>
        <strain evidence="1 2">DSM 5707</strain>
    </source>
</reference>
<sequence>MQKNGFDVDFKQLQKIYTSSRKNNAEEIAKRKRIAERERNFMHEAMEQYDVDQ</sequence>
<accession>A0A0R1YQ75</accession>
<proteinExistence type="predicted"/>
<evidence type="ECO:0000313" key="2">
    <source>
        <dbReference type="Proteomes" id="UP000051957"/>
    </source>
</evidence>
<name>A0A0R1YQ75_9LACO</name>
<dbReference type="PATRIC" id="fig|1423784.4.peg.1415"/>
<dbReference type="EMBL" id="AZGK01000029">
    <property type="protein sequence ID" value="KRM44369.1"/>
    <property type="molecule type" value="Genomic_DNA"/>
</dbReference>
<comment type="caution">
    <text evidence="1">The sequence shown here is derived from an EMBL/GenBank/DDBJ whole genome shotgun (WGS) entry which is preliminary data.</text>
</comment>
<organism evidence="1 2">
    <name type="scientific">Lentilactobacillus parabuchneri DSM 5707 = NBRC 107865</name>
    <dbReference type="NCBI Taxonomy" id="1423784"/>
    <lineage>
        <taxon>Bacteria</taxon>
        <taxon>Bacillati</taxon>
        <taxon>Bacillota</taxon>
        <taxon>Bacilli</taxon>
        <taxon>Lactobacillales</taxon>
        <taxon>Lactobacillaceae</taxon>
        <taxon>Lentilactobacillus</taxon>
    </lineage>
</organism>
<protein>
    <submittedName>
        <fullName evidence="1">Uncharacterized protein</fullName>
    </submittedName>
</protein>
<evidence type="ECO:0000313" key="1">
    <source>
        <dbReference type="EMBL" id="KRM44369.1"/>
    </source>
</evidence>